<comment type="caution">
    <text evidence="1">The sequence shown here is derived from an EMBL/GenBank/DDBJ whole genome shotgun (WGS) entry which is preliminary data.</text>
</comment>
<dbReference type="OrthoDB" id="10436219at2759"/>
<dbReference type="AlphaFoldDB" id="A0A9D3Q8X5"/>
<accession>A0A9D3Q8X5</accession>
<dbReference type="Proteomes" id="UP001046870">
    <property type="component" value="Chromosome 4"/>
</dbReference>
<keyword evidence="2" id="KW-1185">Reference proteome</keyword>
<evidence type="ECO:0000313" key="1">
    <source>
        <dbReference type="EMBL" id="KAG7480579.1"/>
    </source>
</evidence>
<name>A0A9D3Q8X5_MEGAT</name>
<dbReference type="EMBL" id="JAFDVH010000004">
    <property type="protein sequence ID" value="KAG7480579.1"/>
    <property type="molecule type" value="Genomic_DNA"/>
</dbReference>
<proteinExistence type="predicted"/>
<protein>
    <submittedName>
        <fullName evidence="1">Uncharacterized protein</fullName>
    </submittedName>
</protein>
<evidence type="ECO:0000313" key="2">
    <source>
        <dbReference type="Proteomes" id="UP001046870"/>
    </source>
</evidence>
<sequence>MTLRTESRRVHGSSTKSSARSFQELPVEFNVLILGEASRTESEGRLFCVLSLNKIGFQRRRRVFPGE</sequence>
<gene>
    <name evidence="1" type="ORF">MATL_G00057750</name>
</gene>
<organism evidence="1 2">
    <name type="scientific">Megalops atlanticus</name>
    <name type="common">Tarpon</name>
    <name type="synonym">Clupea gigantea</name>
    <dbReference type="NCBI Taxonomy" id="7932"/>
    <lineage>
        <taxon>Eukaryota</taxon>
        <taxon>Metazoa</taxon>
        <taxon>Chordata</taxon>
        <taxon>Craniata</taxon>
        <taxon>Vertebrata</taxon>
        <taxon>Euteleostomi</taxon>
        <taxon>Actinopterygii</taxon>
        <taxon>Neopterygii</taxon>
        <taxon>Teleostei</taxon>
        <taxon>Elopiformes</taxon>
        <taxon>Megalopidae</taxon>
        <taxon>Megalops</taxon>
    </lineage>
</organism>
<reference evidence="1" key="1">
    <citation type="submission" date="2021-01" db="EMBL/GenBank/DDBJ databases">
        <authorList>
            <person name="Zahm M."/>
            <person name="Roques C."/>
            <person name="Cabau C."/>
            <person name="Klopp C."/>
            <person name="Donnadieu C."/>
            <person name="Jouanno E."/>
            <person name="Lampietro C."/>
            <person name="Louis A."/>
            <person name="Herpin A."/>
            <person name="Echchiki A."/>
            <person name="Berthelot C."/>
            <person name="Parey E."/>
            <person name="Roest-Crollius H."/>
            <person name="Braasch I."/>
            <person name="Postlethwait J."/>
            <person name="Bobe J."/>
            <person name="Montfort J."/>
            <person name="Bouchez O."/>
            <person name="Begum T."/>
            <person name="Mejri S."/>
            <person name="Adams A."/>
            <person name="Chen W.-J."/>
            <person name="Guiguen Y."/>
        </authorList>
    </citation>
    <scope>NUCLEOTIDE SEQUENCE</scope>
    <source>
        <strain evidence="1">YG-15Mar2019-1</strain>
        <tissue evidence="1">Brain</tissue>
    </source>
</reference>